<feature type="chain" id="PRO_5043550708" description="C1q domain-containing protein" evidence="5">
    <location>
        <begin position="22"/>
        <end position="242"/>
    </location>
</feature>
<feature type="domain" description="C1q" evidence="6">
    <location>
        <begin position="99"/>
        <end position="242"/>
    </location>
</feature>
<feature type="signal peptide" evidence="5">
    <location>
        <begin position="1"/>
        <end position="21"/>
    </location>
</feature>
<keyword evidence="3 5" id="KW-0732">Signal</keyword>
<evidence type="ECO:0000256" key="4">
    <source>
        <dbReference type="SAM" id="Coils"/>
    </source>
</evidence>
<sequence>MGTAGFLVLLLSSSFLFEGNCLDDSGQKSESSELCPSDIESVLRQMSAALSAQQVEINHLQEENKENKVEIRHLQEENKENKVEIRHLQEENKHLLLENQVRQVAFSTALMESGGGQFFGPYSTDTTLVYKHVITNTGNAYNPLTGIFTAPVRGVYHFHVHIFELFTGSYFARVSLVKNGSKMVTAQEHQSTRSNGAASNSVSVLLEAGDEVYVVLWSSHRIFDDTNHYNTFSGHLLFTSDL</sequence>
<dbReference type="PROSITE" id="PS50871">
    <property type="entry name" value="C1Q"/>
    <property type="match status" value="1"/>
</dbReference>
<dbReference type="PRINTS" id="PR00007">
    <property type="entry name" value="COMPLEMNTC1Q"/>
</dbReference>
<dbReference type="AlphaFoldDB" id="A0AAV2KMH8"/>
<protein>
    <recommendedName>
        <fullName evidence="6">C1q domain-containing protein</fullName>
    </recommendedName>
</protein>
<dbReference type="Pfam" id="PF00386">
    <property type="entry name" value="C1q"/>
    <property type="match status" value="1"/>
</dbReference>
<dbReference type="EMBL" id="OZ035840">
    <property type="protein sequence ID" value="CAL1589282.1"/>
    <property type="molecule type" value="Genomic_DNA"/>
</dbReference>
<dbReference type="SMART" id="SM00110">
    <property type="entry name" value="C1Q"/>
    <property type="match status" value="1"/>
</dbReference>
<dbReference type="PANTHER" id="PTHR22923:SF102">
    <property type="entry name" value="CEREBELLIN 13-RELATED"/>
    <property type="match status" value="1"/>
</dbReference>
<dbReference type="PANTHER" id="PTHR22923">
    <property type="entry name" value="CEREBELLIN-RELATED"/>
    <property type="match status" value="1"/>
</dbReference>
<evidence type="ECO:0000256" key="2">
    <source>
        <dbReference type="ARBA" id="ARBA00022525"/>
    </source>
</evidence>
<gene>
    <name evidence="7" type="ORF">KC01_LOCUS18919</name>
</gene>
<keyword evidence="4" id="KW-0175">Coiled coil</keyword>
<dbReference type="SUPFAM" id="SSF49842">
    <property type="entry name" value="TNF-like"/>
    <property type="match status" value="1"/>
</dbReference>
<evidence type="ECO:0000313" key="7">
    <source>
        <dbReference type="EMBL" id="CAL1589282.1"/>
    </source>
</evidence>
<dbReference type="InterPro" id="IPR008983">
    <property type="entry name" value="Tumour_necrosis_fac-like_dom"/>
</dbReference>
<feature type="coiled-coil region" evidence="4">
    <location>
        <begin position="43"/>
        <end position="98"/>
    </location>
</feature>
<reference evidence="7 8" key="1">
    <citation type="submission" date="2024-04" db="EMBL/GenBank/DDBJ databases">
        <authorList>
            <person name="Waldvogel A.-M."/>
            <person name="Schoenle A."/>
        </authorList>
    </citation>
    <scope>NUCLEOTIDE SEQUENCE [LARGE SCALE GENOMIC DNA]</scope>
</reference>
<accession>A0AAV2KMH8</accession>
<evidence type="ECO:0000256" key="1">
    <source>
        <dbReference type="ARBA" id="ARBA00004613"/>
    </source>
</evidence>
<dbReference type="InterPro" id="IPR050822">
    <property type="entry name" value="Cerebellin_Synaptic_Org"/>
</dbReference>
<organism evidence="7 8">
    <name type="scientific">Knipowitschia caucasica</name>
    <name type="common">Caucasian dwarf goby</name>
    <name type="synonym">Pomatoschistus caucasicus</name>
    <dbReference type="NCBI Taxonomy" id="637954"/>
    <lineage>
        <taxon>Eukaryota</taxon>
        <taxon>Metazoa</taxon>
        <taxon>Chordata</taxon>
        <taxon>Craniata</taxon>
        <taxon>Vertebrata</taxon>
        <taxon>Euteleostomi</taxon>
        <taxon>Actinopterygii</taxon>
        <taxon>Neopterygii</taxon>
        <taxon>Teleostei</taxon>
        <taxon>Neoteleostei</taxon>
        <taxon>Acanthomorphata</taxon>
        <taxon>Gobiaria</taxon>
        <taxon>Gobiiformes</taxon>
        <taxon>Gobioidei</taxon>
        <taxon>Gobiidae</taxon>
        <taxon>Gobiinae</taxon>
        <taxon>Knipowitschia</taxon>
    </lineage>
</organism>
<dbReference type="GO" id="GO:0005576">
    <property type="term" value="C:extracellular region"/>
    <property type="evidence" value="ECO:0007669"/>
    <property type="project" value="UniProtKB-SubCell"/>
</dbReference>
<comment type="subcellular location">
    <subcellularLocation>
        <location evidence="1">Secreted</location>
    </subcellularLocation>
</comment>
<evidence type="ECO:0000259" key="6">
    <source>
        <dbReference type="PROSITE" id="PS50871"/>
    </source>
</evidence>
<dbReference type="Gene3D" id="2.60.120.40">
    <property type="match status" value="1"/>
</dbReference>
<dbReference type="Proteomes" id="UP001497482">
    <property type="component" value="Chromosome 18"/>
</dbReference>
<evidence type="ECO:0000256" key="5">
    <source>
        <dbReference type="SAM" id="SignalP"/>
    </source>
</evidence>
<dbReference type="InterPro" id="IPR001073">
    <property type="entry name" value="C1q_dom"/>
</dbReference>
<evidence type="ECO:0000313" key="8">
    <source>
        <dbReference type="Proteomes" id="UP001497482"/>
    </source>
</evidence>
<keyword evidence="2" id="KW-0964">Secreted</keyword>
<keyword evidence="8" id="KW-1185">Reference proteome</keyword>
<evidence type="ECO:0000256" key="3">
    <source>
        <dbReference type="ARBA" id="ARBA00022729"/>
    </source>
</evidence>
<proteinExistence type="predicted"/>
<name>A0AAV2KMH8_KNICA</name>